<protein>
    <recommendedName>
        <fullName evidence="1">GCN5-related N-acetyltransferase Rv2170-like domain-containing protein</fullName>
    </recommendedName>
</protein>
<dbReference type="InterPro" id="IPR016181">
    <property type="entry name" value="Acyl_CoA_acyltransferase"/>
</dbReference>
<gene>
    <name evidence="2" type="ORF">EBO34_01310</name>
</gene>
<evidence type="ECO:0000313" key="2">
    <source>
        <dbReference type="EMBL" id="RNA68633.1"/>
    </source>
</evidence>
<proteinExistence type="predicted"/>
<dbReference type="OrthoDB" id="3174529at2"/>
<dbReference type="GO" id="GO:0016747">
    <property type="term" value="F:acyltransferase activity, transferring groups other than amino-acyl groups"/>
    <property type="evidence" value="ECO:0007669"/>
    <property type="project" value="InterPro"/>
</dbReference>
<dbReference type="Pfam" id="PF08445">
    <property type="entry name" value="FR47"/>
    <property type="match status" value="1"/>
</dbReference>
<reference evidence="2 3" key="1">
    <citation type="submission" date="2018-10" db="EMBL/GenBank/DDBJ databases">
        <title>Bacillus Keqinensis sp. nov., a moderately halophilic bacterium isolated from a saline-alkaline lake.</title>
        <authorList>
            <person name="Wang H."/>
        </authorList>
    </citation>
    <scope>NUCLEOTIDE SEQUENCE [LARGE SCALE GENOMIC DNA]</scope>
    <source>
        <strain evidence="2 3">KQ-3</strain>
    </source>
</reference>
<feature type="domain" description="GCN5-related N-acetyltransferase Rv2170-like" evidence="1">
    <location>
        <begin position="208"/>
        <end position="269"/>
    </location>
</feature>
<evidence type="ECO:0000313" key="3">
    <source>
        <dbReference type="Proteomes" id="UP000278746"/>
    </source>
</evidence>
<comment type="caution">
    <text evidence="2">The sequence shown here is derived from an EMBL/GenBank/DDBJ whole genome shotgun (WGS) entry which is preliminary data.</text>
</comment>
<dbReference type="SUPFAM" id="SSF55729">
    <property type="entry name" value="Acyl-CoA N-acyltransferases (Nat)"/>
    <property type="match status" value="1"/>
</dbReference>
<dbReference type="RefSeq" id="WP_122896159.1">
    <property type="nucleotide sequence ID" value="NZ_RHIB01000001.1"/>
</dbReference>
<evidence type="ECO:0000259" key="1">
    <source>
        <dbReference type="Pfam" id="PF08445"/>
    </source>
</evidence>
<name>A0A3M7TT66_9BACI</name>
<dbReference type="AlphaFoldDB" id="A0A3M7TT66"/>
<dbReference type="EMBL" id="RHIB01000001">
    <property type="protein sequence ID" value="RNA68633.1"/>
    <property type="molecule type" value="Genomic_DNA"/>
</dbReference>
<dbReference type="Proteomes" id="UP000278746">
    <property type="component" value="Unassembled WGS sequence"/>
</dbReference>
<organism evidence="2 3">
    <name type="scientific">Alteribacter keqinensis</name>
    <dbReference type="NCBI Taxonomy" id="2483800"/>
    <lineage>
        <taxon>Bacteria</taxon>
        <taxon>Bacillati</taxon>
        <taxon>Bacillota</taxon>
        <taxon>Bacilli</taxon>
        <taxon>Bacillales</taxon>
        <taxon>Bacillaceae</taxon>
        <taxon>Alteribacter</taxon>
    </lineage>
</organism>
<sequence length="284" mass="32585">MALRKFDSPREFLHYTEAFLEEREAAHNLPLGLLRRLIKDEDVNKKYENRKAPFMAVSTNGRFCMLQTPPFNLIIAGKEEGVPDAVSWLVNQGIDMPGVTGEKELTFAFIDEWEKQTKKKGKPFMRQRIYKLEKVRDVIRKNGTLTVAKKEDLSLITEWVQLFHKEALTPISKSEAEDFAGKSIEQRTIYLWKNENDVPVSMAKKARETKNGVSVSLVYTPDEYKREGYATSCVAALSEHLLNEGYSFCCLYTDLDNPVSNSIYTKIGYVPVADSIDYRFGWDN</sequence>
<keyword evidence="3" id="KW-1185">Reference proteome</keyword>
<dbReference type="InterPro" id="IPR013653">
    <property type="entry name" value="GCN5-like_dom"/>
</dbReference>
<dbReference type="Gene3D" id="3.40.630.30">
    <property type="match status" value="1"/>
</dbReference>
<accession>A0A3M7TT66</accession>